<dbReference type="PROSITE" id="PS50102">
    <property type="entry name" value="RRM"/>
    <property type="match status" value="1"/>
</dbReference>
<gene>
    <name evidence="9" type="ORF">DFH07DRAFT_26922</name>
</gene>
<dbReference type="InterPro" id="IPR050374">
    <property type="entry name" value="RRT5_SRSF_SR"/>
</dbReference>
<evidence type="ECO:0000259" key="8">
    <source>
        <dbReference type="PROSITE" id="PS50102"/>
    </source>
</evidence>
<keyword evidence="5" id="KW-0539">Nucleus</keyword>
<dbReference type="GO" id="GO:0005634">
    <property type="term" value="C:nucleus"/>
    <property type="evidence" value="ECO:0007669"/>
    <property type="project" value="UniProtKB-SubCell"/>
</dbReference>
<feature type="domain" description="RRM" evidence="8">
    <location>
        <begin position="93"/>
        <end position="167"/>
    </location>
</feature>
<dbReference type="SUPFAM" id="SSF54928">
    <property type="entry name" value="RNA-binding domain, RBD"/>
    <property type="match status" value="1"/>
</dbReference>
<accession>A0AAD7IKY9</accession>
<proteinExistence type="predicted"/>
<dbReference type="Gene3D" id="3.30.70.330">
    <property type="match status" value="1"/>
</dbReference>
<reference evidence="9" key="1">
    <citation type="submission" date="2023-03" db="EMBL/GenBank/DDBJ databases">
        <title>Massive genome expansion in bonnet fungi (Mycena s.s.) driven by repeated elements and novel gene families across ecological guilds.</title>
        <authorList>
            <consortium name="Lawrence Berkeley National Laboratory"/>
            <person name="Harder C.B."/>
            <person name="Miyauchi S."/>
            <person name="Viragh M."/>
            <person name="Kuo A."/>
            <person name="Thoen E."/>
            <person name="Andreopoulos B."/>
            <person name="Lu D."/>
            <person name="Skrede I."/>
            <person name="Drula E."/>
            <person name="Henrissat B."/>
            <person name="Morin E."/>
            <person name="Kohler A."/>
            <person name="Barry K."/>
            <person name="LaButti K."/>
            <person name="Morin E."/>
            <person name="Salamov A."/>
            <person name="Lipzen A."/>
            <person name="Mereny Z."/>
            <person name="Hegedus B."/>
            <person name="Baldrian P."/>
            <person name="Stursova M."/>
            <person name="Weitz H."/>
            <person name="Taylor A."/>
            <person name="Grigoriev I.V."/>
            <person name="Nagy L.G."/>
            <person name="Martin F."/>
            <person name="Kauserud H."/>
        </authorList>
    </citation>
    <scope>NUCLEOTIDE SEQUENCE</scope>
    <source>
        <strain evidence="9">CBHHK188m</strain>
    </source>
</reference>
<protein>
    <recommendedName>
        <fullName evidence="8">RRM domain-containing protein</fullName>
    </recommendedName>
</protein>
<dbReference type="PANTHER" id="PTHR23003:SF62">
    <property type="entry name" value="SERINE_ARGININE (SR)-TYPE SHUTTLING MRNA BINDING PROTEIN NPL3"/>
    <property type="match status" value="1"/>
</dbReference>
<dbReference type="PANTHER" id="PTHR23003">
    <property type="entry name" value="RNA RECOGNITION MOTIF RRM DOMAIN CONTAINING PROTEIN"/>
    <property type="match status" value="1"/>
</dbReference>
<comment type="subcellular location">
    <subcellularLocation>
        <location evidence="1">Nucleus</location>
    </subcellularLocation>
</comment>
<evidence type="ECO:0000256" key="5">
    <source>
        <dbReference type="ARBA" id="ARBA00023242"/>
    </source>
</evidence>
<evidence type="ECO:0000256" key="2">
    <source>
        <dbReference type="ARBA" id="ARBA00022664"/>
    </source>
</evidence>
<dbReference type="AlphaFoldDB" id="A0AAD7IKY9"/>
<dbReference type="InterPro" id="IPR035979">
    <property type="entry name" value="RBD_domain_sf"/>
</dbReference>
<keyword evidence="10" id="KW-1185">Reference proteome</keyword>
<comment type="caution">
    <text evidence="9">The sequence shown here is derived from an EMBL/GenBank/DDBJ whole genome shotgun (WGS) entry which is preliminary data.</text>
</comment>
<keyword evidence="4 6" id="KW-0694">RNA-binding</keyword>
<organism evidence="9 10">
    <name type="scientific">Mycena maculata</name>
    <dbReference type="NCBI Taxonomy" id="230809"/>
    <lineage>
        <taxon>Eukaryota</taxon>
        <taxon>Fungi</taxon>
        <taxon>Dikarya</taxon>
        <taxon>Basidiomycota</taxon>
        <taxon>Agaricomycotina</taxon>
        <taxon>Agaricomycetes</taxon>
        <taxon>Agaricomycetidae</taxon>
        <taxon>Agaricales</taxon>
        <taxon>Marasmiineae</taxon>
        <taxon>Mycenaceae</taxon>
        <taxon>Mycena</taxon>
    </lineage>
</organism>
<feature type="compositionally biased region" description="Basic residues" evidence="7">
    <location>
        <begin position="168"/>
        <end position="184"/>
    </location>
</feature>
<sequence length="314" mass="35619">MSRSRTWTWTTLESPRRVPLLTSSKQTLQGSSTRSPYDQTMSSSRLYLKNLPSDASRKDTSTTIRSSDSRPTRSPRYGVQPKYYPKRAHQCRFPVLVEHIPGHICWQELKDFGRLAGGLVAYCDLDRNKNGRGFIEYLSQEDAEDAIRLLNGQSLGGHTVSVSVQSTARRRSSRSHSPTRRSHSSMRPASYRVPDVPLQTIDEPRGRCVFPTSASRYSSLPKSPERSSSSHQFRSSPYSDEPALRVSIHPCSDTFSSTVDSYRRSELCDGTIAQGTALMRQPSSYIGTVLSDDYYNFDQYLRLSYERRLECPYS</sequence>
<keyword evidence="2" id="KW-0507">mRNA processing</keyword>
<evidence type="ECO:0000256" key="3">
    <source>
        <dbReference type="ARBA" id="ARBA00022737"/>
    </source>
</evidence>
<feature type="compositionally biased region" description="Polar residues" evidence="7">
    <location>
        <begin position="21"/>
        <end position="45"/>
    </location>
</feature>
<name>A0AAD7IKY9_9AGAR</name>
<dbReference type="GO" id="GO:0005737">
    <property type="term" value="C:cytoplasm"/>
    <property type="evidence" value="ECO:0007669"/>
    <property type="project" value="TreeGrafter"/>
</dbReference>
<keyword evidence="3" id="KW-0677">Repeat</keyword>
<feature type="region of interest" description="Disordered" evidence="7">
    <location>
        <begin position="20"/>
        <end position="81"/>
    </location>
</feature>
<dbReference type="Pfam" id="PF00076">
    <property type="entry name" value="RRM_1"/>
    <property type="match status" value="1"/>
</dbReference>
<dbReference type="GO" id="GO:0003729">
    <property type="term" value="F:mRNA binding"/>
    <property type="evidence" value="ECO:0007669"/>
    <property type="project" value="TreeGrafter"/>
</dbReference>
<feature type="compositionally biased region" description="Low complexity" evidence="7">
    <location>
        <begin position="218"/>
        <end position="239"/>
    </location>
</feature>
<evidence type="ECO:0000313" key="9">
    <source>
        <dbReference type="EMBL" id="KAJ7744538.1"/>
    </source>
</evidence>
<evidence type="ECO:0000256" key="6">
    <source>
        <dbReference type="PROSITE-ProRule" id="PRU00176"/>
    </source>
</evidence>
<dbReference type="GO" id="GO:0006397">
    <property type="term" value="P:mRNA processing"/>
    <property type="evidence" value="ECO:0007669"/>
    <property type="project" value="UniProtKB-KW"/>
</dbReference>
<dbReference type="InterPro" id="IPR012677">
    <property type="entry name" value="Nucleotide-bd_a/b_plait_sf"/>
</dbReference>
<dbReference type="EMBL" id="JARJLG010000107">
    <property type="protein sequence ID" value="KAJ7744538.1"/>
    <property type="molecule type" value="Genomic_DNA"/>
</dbReference>
<feature type="region of interest" description="Disordered" evidence="7">
    <location>
        <begin position="160"/>
        <end position="241"/>
    </location>
</feature>
<dbReference type="InterPro" id="IPR000504">
    <property type="entry name" value="RRM_dom"/>
</dbReference>
<evidence type="ECO:0000256" key="7">
    <source>
        <dbReference type="SAM" id="MobiDB-lite"/>
    </source>
</evidence>
<dbReference type="Proteomes" id="UP001215280">
    <property type="component" value="Unassembled WGS sequence"/>
</dbReference>
<evidence type="ECO:0000256" key="4">
    <source>
        <dbReference type="ARBA" id="ARBA00022884"/>
    </source>
</evidence>
<evidence type="ECO:0000313" key="10">
    <source>
        <dbReference type="Proteomes" id="UP001215280"/>
    </source>
</evidence>
<dbReference type="SMART" id="SM00360">
    <property type="entry name" value="RRM"/>
    <property type="match status" value="1"/>
</dbReference>
<evidence type="ECO:0000256" key="1">
    <source>
        <dbReference type="ARBA" id="ARBA00004123"/>
    </source>
</evidence>